<evidence type="ECO:0000313" key="2">
    <source>
        <dbReference type="EMBL" id="KFG37666.1"/>
    </source>
</evidence>
<dbReference type="AlphaFoldDB" id="A0A086JZU8"/>
<protein>
    <submittedName>
        <fullName evidence="2">Uncharacterized protein</fullName>
    </submittedName>
</protein>
<dbReference type="VEuPathDB" id="ToxoDB:TGP89_217855"/>
<accession>A0A086JZU8</accession>
<reference evidence="2 3" key="1">
    <citation type="submission" date="2014-03" db="EMBL/GenBank/DDBJ databases">
        <authorList>
            <person name="Sibley D."/>
            <person name="Venepally P."/>
            <person name="Karamycheva S."/>
            <person name="Hadjithomas M."/>
            <person name="Khan A."/>
            <person name="Brunk B."/>
            <person name="Roos D."/>
            <person name="Caler E."/>
            <person name="Lorenzi H."/>
        </authorList>
    </citation>
    <scope>NUCLEOTIDE SEQUENCE [LARGE SCALE GENOMIC DNA]</scope>
    <source>
        <strain evidence="3">p89</strain>
    </source>
</reference>
<dbReference type="OrthoDB" id="10473857at2759"/>
<evidence type="ECO:0000313" key="3">
    <source>
        <dbReference type="Proteomes" id="UP000028828"/>
    </source>
</evidence>
<name>A0A086JZU8_TOXGO</name>
<feature type="compositionally biased region" description="Basic residues" evidence="1">
    <location>
        <begin position="21"/>
        <end position="37"/>
    </location>
</feature>
<organism evidence="2 3">
    <name type="scientific">Toxoplasma gondii p89</name>
    <dbReference type="NCBI Taxonomy" id="943119"/>
    <lineage>
        <taxon>Eukaryota</taxon>
        <taxon>Sar</taxon>
        <taxon>Alveolata</taxon>
        <taxon>Apicomplexa</taxon>
        <taxon>Conoidasida</taxon>
        <taxon>Coccidia</taxon>
        <taxon>Eucoccidiorida</taxon>
        <taxon>Eimeriorina</taxon>
        <taxon>Sarcocystidae</taxon>
        <taxon>Toxoplasma</taxon>
    </lineage>
</organism>
<feature type="region of interest" description="Disordered" evidence="1">
    <location>
        <begin position="1"/>
        <end position="45"/>
    </location>
</feature>
<dbReference type="EMBL" id="AEYI02001420">
    <property type="protein sequence ID" value="KFG37666.1"/>
    <property type="molecule type" value="Genomic_DNA"/>
</dbReference>
<gene>
    <name evidence="2" type="ORF">TGP89_217855</name>
</gene>
<evidence type="ECO:0000256" key="1">
    <source>
        <dbReference type="SAM" id="MobiDB-lite"/>
    </source>
</evidence>
<comment type="caution">
    <text evidence="2">The sequence shown here is derived from an EMBL/GenBank/DDBJ whole genome shotgun (WGS) entry which is preliminary data.</text>
</comment>
<sequence length="149" mass="16319">MLKRERSGSRFTGVAQEKGSHSRKHEGKWTRNPKKLGKSPMKTATGTSKRCCLLSSRALSLDRYFKKEGVYKFCPPHDGLAGLKRSDICAGLESPPAFSANCSGSLMGTQVTARLRRALQLQVTFKESEEVKGAVLAGKANSSTHIRLH</sequence>
<dbReference type="Proteomes" id="UP000028828">
    <property type="component" value="Unassembled WGS sequence"/>
</dbReference>
<proteinExistence type="predicted"/>